<dbReference type="EMBL" id="BK016109">
    <property type="protein sequence ID" value="DAF95431.1"/>
    <property type="molecule type" value="Genomic_DNA"/>
</dbReference>
<protein>
    <submittedName>
        <fullName evidence="1">Prohead core protein serine protease</fullName>
    </submittedName>
</protein>
<keyword evidence="1" id="KW-0378">Hydrolase</keyword>
<reference evidence="1" key="1">
    <citation type="journal article" date="2021" name="Proc. Natl. Acad. Sci. U.S.A.">
        <title>A Catalog of Tens of Thousands of Viruses from Human Metagenomes Reveals Hidden Associations with Chronic Diseases.</title>
        <authorList>
            <person name="Tisza M.J."/>
            <person name="Buck C.B."/>
        </authorList>
    </citation>
    <scope>NUCLEOTIDE SEQUENCE</scope>
    <source>
        <strain evidence="1">CtCo31</strain>
    </source>
</reference>
<sequence length="241" mass="26900">MEELLIESWGVPVEVLNSEQMSSLTEAKDLDPKALYIQGVFLQADVINGNKRLYPKRILEKAVDNYIKEQIAPRQSLGELNHPARPYADPMKSCLVIEKLWWEGNNVMGRARVATGDYAEGDKVAALIRAGWIPGVSSRGLGRVVNKGSYNEVQDGFKLTVGVDIVWGPSAPNAFVKAITEHKELSEDNSEKIVSEKVINKTNGNDHAKTIVEALQKFKKKNEDAKQMTSLAERVKQHFQK</sequence>
<dbReference type="GO" id="GO:0008233">
    <property type="term" value="F:peptidase activity"/>
    <property type="evidence" value="ECO:0007669"/>
    <property type="project" value="UniProtKB-KW"/>
</dbReference>
<accession>A0A8S5ULT2</accession>
<evidence type="ECO:0000313" key="1">
    <source>
        <dbReference type="EMBL" id="DAF95431.1"/>
    </source>
</evidence>
<dbReference type="GO" id="GO:0006508">
    <property type="term" value="P:proteolysis"/>
    <property type="evidence" value="ECO:0007669"/>
    <property type="project" value="UniProtKB-KW"/>
</dbReference>
<proteinExistence type="predicted"/>
<organism evidence="1">
    <name type="scientific">Myoviridae sp. ctCo31</name>
    <dbReference type="NCBI Taxonomy" id="2825053"/>
    <lineage>
        <taxon>Viruses</taxon>
        <taxon>Duplodnaviria</taxon>
        <taxon>Heunggongvirae</taxon>
        <taxon>Uroviricota</taxon>
        <taxon>Caudoviricetes</taxon>
    </lineage>
</organism>
<dbReference type="Pfam" id="PF03420">
    <property type="entry name" value="Peptidase_S77"/>
    <property type="match status" value="1"/>
</dbReference>
<name>A0A8S5ULT2_9CAUD</name>
<dbReference type="InterPro" id="IPR005082">
    <property type="entry name" value="Peptidase_U9_T4_prohead"/>
</dbReference>
<keyword evidence="1" id="KW-0645">Protease</keyword>